<feature type="region of interest" description="Disordered" evidence="1">
    <location>
        <begin position="65"/>
        <end position="115"/>
    </location>
</feature>
<dbReference type="EMBL" id="QUSF01000067">
    <property type="protein sequence ID" value="RLV96802.1"/>
    <property type="molecule type" value="Genomic_DNA"/>
</dbReference>
<evidence type="ECO:0000256" key="1">
    <source>
        <dbReference type="SAM" id="MobiDB-lite"/>
    </source>
</evidence>
<keyword evidence="3" id="KW-1185">Reference proteome</keyword>
<gene>
    <name evidence="2" type="ORF">DV515_00012389</name>
</gene>
<dbReference type="AlphaFoldDB" id="A0A3L8S4L8"/>
<comment type="caution">
    <text evidence="2">The sequence shown here is derived from an EMBL/GenBank/DDBJ whole genome shotgun (WGS) entry which is preliminary data.</text>
</comment>
<reference evidence="2 3" key="1">
    <citation type="journal article" date="2018" name="Proc. R. Soc. B">
        <title>A non-coding region near Follistatin controls head colour polymorphism in the Gouldian finch.</title>
        <authorList>
            <person name="Toomey M.B."/>
            <person name="Marques C.I."/>
            <person name="Andrade P."/>
            <person name="Araujo P.M."/>
            <person name="Sabatino S."/>
            <person name="Gazda M.A."/>
            <person name="Afonso S."/>
            <person name="Lopes R.J."/>
            <person name="Corbo J.C."/>
            <person name="Carneiro M."/>
        </authorList>
    </citation>
    <scope>NUCLEOTIDE SEQUENCE [LARGE SCALE GENOMIC DNA]</scope>
    <source>
        <strain evidence="2">Red01</strain>
        <tissue evidence="2">Muscle</tissue>
    </source>
</reference>
<proteinExistence type="predicted"/>
<feature type="non-terminal residue" evidence="2">
    <location>
        <position position="136"/>
    </location>
</feature>
<sequence length="136" mass="14399">MLQAPADEPEESCGKVKASREAACFPGVTAARCRQPSLLRPVSPPGPQAGVVGCLRARGCHYGRPRQPPLQNRLVPTNHPARAGAAPGREHGGLPRPGTHSRSVDMENSWKRGSSRPQLPVPVACFALFVIGIAIV</sequence>
<evidence type="ECO:0000313" key="2">
    <source>
        <dbReference type="EMBL" id="RLV96802.1"/>
    </source>
</evidence>
<evidence type="ECO:0000313" key="3">
    <source>
        <dbReference type="Proteomes" id="UP000276834"/>
    </source>
</evidence>
<organism evidence="2 3">
    <name type="scientific">Chloebia gouldiae</name>
    <name type="common">Gouldian finch</name>
    <name type="synonym">Erythrura gouldiae</name>
    <dbReference type="NCBI Taxonomy" id="44316"/>
    <lineage>
        <taxon>Eukaryota</taxon>
        <taxon>Metazoa</taxon>
        <taxon>Chordata</taxon>
        <taxon>Craniata</taxon>
        <taxon>Vertebrata</taxon>
        <taxon>Euteleostomi</taxon>
        <taxon>Archelosauria</taxon>
        <taxon>Archosauria</taxon>
        <taxon>Dinosauria</taxon>
        <taxon>Saurischia</taxon>
        <taxon>Theropoda</taxon>
        <taxon>Coelurosauria</taxon>
        <taxon>Aves</taxon>
        <taxon>Neognathae</taxon>
        <taxon>Neoaves</taxon>
        <taxon>Telluraves</taxon>
        <taxon>Australaves</taxon>
        <taxon>Passeriformes</taxon>
        <taxon>Passeroidea</taxon>
        <taxon>Passeridae</taxon>
        <taxon>Chloebia</taxon>
    </lineage>
</organism>
<accession>A0A3L8S4L8</accession>
<protein>
    <submittedName>
        <fullName evidence="2">Uncharacterized protein</fullName>
    </submittedName>
</protein>
<name>A0A3L8S4L8_CHLGU</name>
<dbReference type="Proteomes" id="UP000276834">
    <property type="component" value="Unassembled WGS sequence"/>
</dbReference>